<dbReference type="Proteomes" id="UP001239111">
    <property type="component" value="Chromosome 1"/>
</dbReference>
<proteinExistence type="predicted"/>
<keyword evidence="2" id="KW-1185">Reference proteome</keyword>
<sequence>MSLPGDKNVWRLNPDEEDCSRAINYRQHLGDSPNPHINVRQVCERMACMAIPNSNQQYAHALNEPSDFGVVRSYSSSESSESLDEKIFSSSESDSDDSVSSHAMSEVFDDSSSDASNKPRRRKRVCFKDYCDDVVQRYSEKKFIRMFRLPRDIVNKLIDDFAGSDFFEAEGISCLFLSIFPVLDCRGLSKIPPHHQMYCFLYFVGHQIATYEQAADRFNLSADTVFNIVTRVADFIGTYAPHLIQWPSEEESRETQEYYEAKYGIPEVEGLIDGTQIKINKPPDDPESYYNRKAFFSLQMQVVCDHKRRIRHFTAGQPGSVHDARAYKLSGVPEILSRKTTNGRLLGDKAYAYTRYLTTPYKDNGHLLPHQIEFNKYFSKCRIDVEHTIGLLRQRFRILYHMRLQPGLRRLKVIRACVVLHNMALMRQVEYLEDALDGCTCQTCRNEANAESEDSDNSDDDGDVDDADGMRLRDEIAERFRH</sequence>
<comment type="caution">
    <text evidence="1">The sequence shown here is derived from an EMBL/GenBank/DDBJ whole genome shotgun (WGS) entry which is preliminary data.</text>
</comment>
<evidence type="ECO:0000313" key="2">
    <source>
        <dbReference type="Proteomes" id="UP001239111"/>
    </source>
</evidence>
<organism evidence="1 2">
    <name type="scientific">Eretmocerus hayati</name>
    <dbReference type="NCBI Taxonomy" id="131215"/>
    <lineage>
        <taxon>Eukaryota</taxon>
        <taxon>Metazoa</taxon>
        <taxon>Ecdysozoa</taxon>
        <taxon>Arthropoda</taxon>
        <taxon>Hexapoda</taxon>
        <taxon>Insecta</taxon>
        <taxon>Pterygota</taxon>
        <taxon>Neoptera</taxon>
        <taxon>Endopterygota</taxon>
        <taxon>Hymenoptera</taxon>
        <taxon>Apocrita</taxon>
        <taxon>Proctotrupomorpha</taxon>
        <taxon>Chalcidoidea</taxon>
        <taxon>Aphelinidae</taxon>
        <taxon>Aphelininae</taxon>
        <taxon>Eretmocerus</taxon>
    </lineage>
</organism>
<dbReference type="EMBL" id="CM056741">
    <property type="protein sequence ID" value="KAJ8682647.1"/>
    <property type="molecule type" value="Genomic_DNA"/>
</dbReference>
<evidence type="ECO:0000313" key="1">
    <source>
        <dbReference type="EMBL" id="KAJ8682647.1"/>
    </source>
</evidence>
<gene>
    <name evidence="1" type="ORF">QAD02_018439</name>
</gene>
<reference evidence="1" key="1">
    <citation type="submission" date="2023-04" db="EMBL/GenBank/DDBJ databases">
        <title>A chromosome-level genome assembly of the parasitoid wasp Eretmocerus hayati.</title>
        <authorList>
            <person name="Zhong Y."/>
            <person name="Liu S."/>
            <person name="Liu Y."/>
        </authorList>
    </citation>
    <scope>NUCLEOTIDE SEQUENCE</scope>
    <source>
        <strain evidence="1">ZJU_SS_LIU_2023</strain>
    </source>
</reference>
<accession>A0ACC2PJR3</accession>
<name>A0ACC2PJR3_9HYME</name>
<protein>
    <submittedName>
        <fullName evidence="1">Uncharacterized protein</fullName>
    </submittedName>
</protein>